<dbReference type="Pfam" id="PF13637">
    <property type="entry name" value="Ank_4"/>
    <property type="match status" value="1"/>
</dbReference>
<keyword evidence="1" id="KW-0677">Repeat</keyword>
<organism evidence="5 6">
    <name type="scientific">Penicillium alfredii</name>
    <dbReference type="NCBI Taxonomy" id="1506179"/>
    <lineage>
        <taxon>Eukaryota</taxon>
        <taxon>Fungi</taxon>
        <taxon>Dikarya</taxon>
        <taxon>Ascomycota</taxon>
        <taxon>Pezizomycotina</taxon>
        <taxon>Eurotiomycetes</taxon>
        <taxon>Eurotiomycetidae</taxon>
        <taxon>Eurotiales</taxon>
        <taxon>Aspergillaceae</taxon>
        <taxon>Penicillium</taxon>
    </lineage>
</organism>
<evidence type="ECO:0008006" key="7">
    <source>
        <dbReference type="Google" id="ProtNLM"/>
    </source>
</evidence>
<dbReference type="AlphaFoldDB" id="A0A9W9KFH4"/>
<proteinExistence type="predicted"/>
<accession>A0A9W9KFH4</accession>
<dbReference type="EMBL" id="JAPMSZ010000004">
    <property type="protein sequence ID" value="KAJ5104550.1"/>
    <property type="molecule type" value="Genomic_DNA"/>
</dbReference>
<name>A0A9W9KFH4_9EURO</name>
<reference evidence="5" key="2">
    <citation type="journal article" date="2023" name="IMA Fungus">
        <title>Comparative genomic study of the Penicillium genus elucidates a diverse pangenome and 15 lateral gene transfer events.</title>
        <authorList>
            <person name="Petersen C."/>
            <person name="Sorensen T."/>
            <person name="Nielsen M.R."/>
            <person name="Sondergaard T.E."/>
            <person name="Sorensen J.L."/>
            <person name="Fitzpatrick D.A."/>
            <person name="Frisvad J.C."/>
            <person name="Nielsen K.L."/>
        </authorList>
    </citation>
    <scope>NUCLEOTIDE SEQUENCE</scope>
    <source>
        <strain evidence="5">IBT 34128</strain>
    </source>
</reference>
<dbReference type="InterPro" id="IPR002110">
    <property type="entry name" value="Ankyrin_rpt"/>
</dbReference>
<dbReference type="Pfam" id="PF00023">
    <property type="entry name" value="Ank"/>
    <property type="match status" value="1"/>
</dbReference>
<dbReference type="OrthoDB" id="539213at2759"/>
<keyword evidence="6" id="KW-1185">Reference proteome</keyword>
<comment type="caution">
    <text evidence="5">The sequence shown here is derived from an EMBL/GenBank/DDBJ whole genome shotgun (WGS) entry which is preliminary data.</text>
</comment>
<dbReference type="RefSeq" id="XP_056513546.1">
    <property type="nucleotide sequence ID" value="XM_056652479.1"/>
</dbReference>
<dbReference type="PANTHER" id="PTHR24198">
    <property type="entry name" value="ANKYRIN REPEAT AND PROTEIN KINASE DOMAIN-CONTAINING PROTEIN"/>
    <property type="match status" value="1"/>
</dbReference>
<dbReference type="GeneID" id="81391647"/>
<dbReference type="PRINTS" id="PR01415">
    <property type="entry name" value="ANKYRIN"/>
</dbReference>
<sequence>MSDPHRSLSPSHPNPPNQQTSSNSQGPISRFGDMPRELMLITAEHLDTQSLINLTQANSELYSLLSPRLQARAMAIALGPRELYERRFTYLPEQTPGIDEPDTIEDPPLLTPPEDMQGPQKEEVLGQITLQGKVDAVRFLLRAGANPNSYTSDGMRMLSLAVYSDNPDVSIELLKHGADVGASNVVSGMTALVHAAQTWRCDMVRILIEVGANANEFNVLPSIAYACDLDVMQMVLRRGGADLSQPGAYGMTALHQAVRRNELEMLSLILQHLPPAGKKQQLNAVDALGRTALHLALQNNNPHLAFPLVHAGIDINIPDGTGNTALHIALKKRHFELTRLFVDRGIDLSVVNELGESELHVAIDAHAPALIRALVDRGSDVNASVPTPMHCAVRTGNLGLVQLLFQNPANRPDLTILDENDRTPVENALALGYSDIAGFLTTGV</sequence>
<dbReference type="PROSITE" id="PS50088">
    <property type="entry name" value="ANK_REPEAT"/>
    <property type="match status" value="6"/>
</dbReference>
<dbReference type="Proteomes" id="UP001141434">
    <property type="component" value="Unassembled WGS sequence"/>
</dbReference>
<evidence type="ECO:0000256" key="4">
    <source>
        <dbReference type="SAM" id="MobiDB-lite"/>
    </source>
</evidence>
<feature type="repeat" description="ANK" evidence="3">
    <location>
        <begin position="187"/>
        <end position="219"/>
    </location>
</feature>
<keyword evidence="2 3" id="KW-0040">ANK repeat</keyword>
<feature type="repeat" description="ANK" evidence="3">
    <location>
        <begin position="153"/>
        <end position="185"/>
    </location>
</feature>
<feature type="repeat" description="ANK" evidence="3">
    <location>
        <begin position="249"/>
        <end position="272"/>
    </location>
</feature>
<reference evidence="5" key="1">
    <citation type="submission" date="2022-11" db="EMBL/GenBank/DDBJ databases">
        <authorList>
            <person name="Petersen C."/>
        </authorList>
    </citation>
    <scope>NUCLEOTIDE SEQUENCE</scope>
    <source>
        <strain evidence="5">IBT 34128</strain>
    </source>
</reference>
<dbReference type="SUPFAM" id="SSF48403">
    <property type="entry name" value="Ankyrin repeat"/>
    <property type="match status" value="1"/>
</dbReference>
<dbReference type="SMART" id="SM00248">
    <property type="entry name" value="ANK"/>
    <property type="match status" value="8"/>
</dbReference>
<gene>
    <name evidence="5" type="ORF">NUU61_001897</name>
</gene>
<feature type="repeat" description="ANK" evidence="3">
    <location>
        <begin position="321"/>
        <end position="353"/>
    </location>
</feature>
<protein>
    <recommendedName>
        <fullName evidence="7">F-box domain-containing protein</fullName>
    </recommendedName>
</protein>
<dbReference type="Gene3D" id="1.25.40.20">
    <property type="entry name" value="Ankyrin repeat-containing domain"/>
    <property type="match status" value="1"/>
</dbReference>
<dbReference type="Pfam" id="PF12796">
    <property type="entry name" value="Ank_2"/>
    <property type="match status" value="2"/>
</dbReference>
<feature type="compositionally biased region" description="Polar residues" evidence="4">
    <location>
        <begin position="17"/>
        <end position="27"/>
    </location>
</feature>
<evidence type="ECO:0000256" key="2">
    <source>
        <dbReference type="ARBA" id="ARBA00023043"/>
    </source>
</evidence>
<evidence type="ECO:0000313" key="5">
    <source>
        <dbReference type="EMBL" id="KAJ5104550.1"/>
    </source>
</evidence>
<feature type="repeat" description="ANK" evidence="3">
    <location>
        <begin position="288"/>
        <end position="320"/>
    </location>
</feature>
<feature type="repeat" description="ANK" evidence="3">
    <location>
        <begin position="354"/>
        <end position="386"/>
    </location>
</feature>
<evidence type="ECO:0000313" key="6">
    <source>
        <dbReference type="Proteomes" id="UP001141434"/>
    </source>
</evidence>
<dbReference type="PROSITE" id="PS50297">
    <property type="entry name" value="ANK_REP_REGION"/>
    <property type="match status" value="5"/>
</dbReference>
<evidence type="ECO:0000256" key="3">
    <source>
        <dbReference type="PROSITE-ProRule" id="PRU00023"/>
    </source>
</evidence>
<feature type="region of interest" description="Disordered" evidence="4">
    <location>
        <begin position="1"/>
        <end position="32"/>
    </location>
</feature>
<evidence type="ECO:0000256" key="1">
    <source>
        <dbReference type="ARBA" id="ARBA00022737"/>
    </source>
</evidence>
<dbReference type="PANTHER" id="PTHR24198:SF165">
    <property type="entry name" value="ANKYRIN REPEAT-CONTAINING PROTEIN-RELATED"/>
    <property type="match status" value="1"/>
</dbReference>
<dbReference type="InterPro" id="IPR036770">
    <property type="entry name" value="Ankyrin_rpt-contain_sf"/>
</dbReference>